<dbReference type="GO" id="GO:0042602">
    <property type="term" value="F:riboflavin reductase (NADPH) activity"/>
    <property type="evidence" value="ECO:0007669"/>
    <property type="project" value="TreeGrafter"/>
</dbReference>
<dbReference type="STRING" id="276.THFILI_01615"/>
<accession>A0A0D6XBL5</accession>
<dbReference type="InterPro" id="IPR050268">
    <property type="entry name" value="NADH-dep_flavin_reductase"/>
</dbReference>
<evidence type="ECO:0000259" key="2">
    <source>
        <dbReference type="SMART" id="SM00903"/>
    </source>
</evidence>
<keyword evidence="4" id="KW-1185">Reference proteome</keyword>
<organism evidence="3 4">
    <name type="scientific">Thermus filiformis</name>
    <dbReference type="NCBI Taxonomy" id="276"/>
    <lineage>
        <taxon>Bacteria</taxon>
        <taxon>Thermotogati</taxon>
        <taxon>Deinococcota</taxon>
        <taxon>Deinococci</taxon>
        <taxon>Thermales</taxon>
        <taxon>Thermaceae</taxon>
        <taxon>Thermus</taxon>
    </lineage>
</organism>
<dbReference type="InterPro" id="IPR012349">
    <property type="entry name" value="Split_barrel_FMN-bd"/>
</dbReference>
<evidence type="ECO:0000313" key="4">
    <source>
        <dbReference type="Proteomes" id="UP000030364"/>
    </source>
</evidence>
<feature type="domain" description="Flavin reductase like" evidence="2">
    <location>
        <begin position="15"/>
        <end position="155"/>
    </location>
</feature>
<dbReference type="GO" id="GO:0010181">
    <property type="term" value="F:FMN binding"/>
    <property type="evidence" value="ECO:0007669"/>
    <property type="project" value="InterPro"/>
</dbReference>
<reference evidence="3 4" key="1">
    <citation type="journal article" date="2015" name="Genome Announc.">
        <title>Draft Genome Sequence of the Thermophile Thermus filiformis ATCC 43280, Producer of Carotenoid-(Di)glucoside-Branched Fatty Acid (Di)esters and Source of Hyperthermostable Enzymes of Biotechnological Interest.</title>
        <authorList>
            <person name="Mandelli F."/>
            <person name="Oliveira Ramires B."/>
            <person name="Couger M.B."/>
            <person name="Paixao D.A."/>
            <person name="Camilo C.M."/>
            <person name="Polikarpov I."/>
            <person name="Prade R."/>
            <person name="Riano-Pachon D.M."/>
            <person name="Squina F.M."/>
        </authorList>
    </citation>
    <scope>NUCLEOTIDE SEQUENCE [LARGE SCALE GENOMIC DNA]</scope>
    <source>
        <strain evidence="3 4">ATCC 43280</strain>
    </source>
</reference>
<dbReference type="PANTHER" id="PTHR30466:SF1">
    <property type="entry name" value="FMN REDUCTASE (NADH) RUTF"/>
    <property type="match status" value="1"/>
</dbReference>
<dbReference type="GO" id="GO:0006208">
    <property type="term" value="P:pyrimidine nucleobase catabolic process"/>
    <property type="evidence" value="ECO:0007669"/>
    <property type="project" value="TreeGrafter"/>
</dbReference>
<proteinExistence type="predicted"/>
<dbReference type="InterPro" id="IPR002563">
    <property type="entry name" value="Flavin_Rdtase-like_dom"/>
</dbReference>
<dbReference type="EMBL" id="JPSL02000036">
    <property type="protein sequence ID" value="KIX84726.1"/>
    <property type="molecule type" value="Genomic_DNA"/>
</dbReference>
<evidence type="ECO:0000256" key="1">
    <source>
        <dbReference type="ARBA" id="ARBA00023002"/>
    </source>
</evidence>
<dbReference type="PANTHER" id="PTHR30466">
    <property type="entry name" value="FLAVIN REDUCTASE"/>
    <property type="match status" value="1"/>
</dbReference>
<evidence type="ECO:0000313" key="3">
    <source>
        <dbReference type="EMBL" id="KIX84726.1"/>
    </source>
</evidence>
<dbReference type="AlphaFoldDB" id="A0A0D6XBL5"/>
<protein>
    <submittedName>
        <fullName evidence="3">Flavin oxidoreductase</fullName>
    </submittedName>
</protein>
<dbReference type="Gene3D" id="2.30.110.10">
    <property type="entry name" value="Electron Transport, Fmn-binding Protein, Chain A"/>
    <property type="match status" value="1"/>
</dbReference>
<comment type="caution">
    <text evidence="3">The sequence shown here is derived from an EMBL/GenBank/DDBJ whole genome shotgun (WGS) entry which is preliminary data.</text>
</comment>
<dbReference type="SMART" id="SM00903">
    <property type="entry name" value="Flavin_Reduct"/>
    <property type="match status" value="1"/>
</dbReference>
<dbReference type="SUPFAM" id="SSF50475">
    <property type="entry name" value="FMN-binding split barrel"/>
    <property type="match status" value="1"/>
</dbReference>
<dbReference type="OrthoDB" id="9792858at2"/>
<gene>
    <name evidence="3" type="ORF">THFILI_01615</name>
</gene>
<dbReference type="Proteomes" id="UP000030364">
    <property type="component" value="Unassembled WGS sequence"/>
</dbReference>
<dbReference type="RefSeq" id="WP_045245929.1">
    <property type="nucleotide sequence ID" value="NZ_JPSL02000036.1"/>
</dbReference>
<name>A0A0D6XBL5_THEFI</name>
<keyword evidence="1" id="KW-0560">Oxidoreductase</keyword>
<sequence length="161" mass="17410">MGGSRIDPVHFRRTLGRFATGVTVVTVRTGEEVHGMTANAFLSVSLEPPLVLVSVDRKARTHGRLLEAGRYGVSVLSEEQREVSERFAGRGGEGAEVAFVERAGVPLLAGALAHVVARVVEAHPAGDHTLFLGEVEHLDYREGRPLLYYAGRYHRIGGELG</sequence>
<dbReference type="Pfam" id="PF01613">
    <property type="entry name" value="Flavin_Reduct"/>
    <property type="match status" value="1"/>
</dbReference>